<feature type="domain" description="Methyltransferase type 12" evidence="1">
    <location>
        <begin position="59"/>
        <end position="134"/>
    </location>
</feature>
<dbReference type="SUPFAM" id="SSF53335">
    <property type="entry name" value="S-adenosyl-L-methionine-dependent methyltransferases"/>
    <property type="match status" value="1"/>
</dbReference>
<reference evidence="2 3" key="1">
    <citation type="submission" date="2016-04" db="EMBL/GenBank/DDBJ databases">
        <title>Complete genome seqeunce of Leptospira alstonii serovar Room22.</title>
        <authorList>
            <person name="Nally J.E."/>
            <person name="Bayles D.O."/>
            <person name="Hurley D."/>
            <person name="Fanning S."/>
            <person name="McMahon B.J."/>
            <person name="Arent Z."/>
        </authorList>
    </citation>
    <scope>NUCLEOTIDE SEQUENCE [LARGE SCALE GENOMIC DNA]</scope>
    <source>
        <strain evidence="2 3">GWTS #1</strain>
    </source>
</reference>
<dbReference type="RefSeq" id="WP_069606926.1">
    <property type="nucleotide sequence ID" value="NZ_CP015217.1"/>
</dbReference>
<name>A0A1D7UVY1_9LEPT</name>
<keyword evidence="3" id="KW-1185">Reference proteome</keyword>
<organism evidence="2 3">
    <name type="scientific">Leptospira tipperaryensis</name>
    <dbReference type="NCBI Taxonomy" id="2564040"/>
    <lineage>
        <taxon>Bacteria</taxon>
        <taxon>Pseudomonadati</taxon>
        <taxon>Spirochaetota</taxon>
        <taxon>Spirochaetia</taxon>
        <taxon>Leptospirales</taxon>
        <taxon>Leptospiraceae</taxon>
        <taxon>Leptospira</taxon>
    </lineage>
</organism>
<accession>A0A1D7UVY1</accession>
<dbReference type="InterPro" id="IPR013217">
    <property type="entry name" value="Methyltransf_12"/>
</dbReference>
<dbReference type="Proteomes" id="UP000094197">
    <property type="component" value="Chromosome 1"/>
</dbReference>
<gene>
    <name evidence="2" type="ORF">A0128_07445</name>
</gene>
<dbReference type="OrthoDB" id="9791837at2"/>
<dbReference type="EMBL" id="CP015217">
    <property type="protein sequence ID" value="AOP33691.1"/>
    <property type="molecule type" value="Genomic_DNA"/>
</dbReference>
<dbReference type="KEGG" id="laj:A0128_07445"/>
<proteinExistence type="predicted"/>
<dbReference type="Pfam" id="PF08242">
    <property type="entry name" value="Methyltransf_12"/>
    <property type="match status" value="1"/>
</dbReference>
<evidence type="ECO:0000313" key="2">
    <source>
        <dbReference type="EMBL" id="AOP33691.1"/>
    </source>
</evidence>
<evidence type="ECO:0000259" key="1">
    <source>
        <dbReference type="Pfam" id="PF08242"/>
    </source>
</evidence>
<protein>
    <recommendedName>
        <fullName evidence="1">Methyltransferase type 12 domain-containing protein</fullName>
    </recommendedName>
</protein>
<evidence type="ECO:0000313" key="3">
    <source>
        <dbReference type="Proteomes" id="UP000094197"/>
    </source>
</evidence>
<dbReference type="Gene3D" id="3.40.50.150">
    <property type="entry name" value="Vaccinia Virus protein VP39"/>
    <property type="match status" value="1"/>
</dbReference>
<sequence>MINLNELKNIDKKLIERYSNRYQKFGQDPKTLGWDNKTNQETRFRNAVRGIDISDKKVLDIGCGFADFHQFLLENFPNKRCEYSGVDINPDLIGECVKRFPKSKFEIVNILSQPEKIQTEYFDIVAMFGVLNFRFSEIQNMDFAKSMITQAFHYSKGVLVVDMLSSVLDFKYPPDDFVYYYDPVEMLKFALTLTPHVNLLQDYSSIPQREFVLQLRKNPL</sequence>
<dbReference type="AlphaFoldDB" id="A0A1D7UVY1"/>
<dbReference type="InterPro" id="IPR029063">
    <property type="entry name" value="SAM-dependent_MTases_sf"/>
</dbReference>